<gene>
    <name evidence="2" type="ORF">CPHO_07120</name>
</gene>
<proteinExistence type="predicted"/>
<dbReference type="KEGG" id="cpho:CPHO_07120"/>
<feature type="region of interest" description="Disordered" evidence="1">
    <location>
        <begin position="359"/>
        <end position="384"/>
    </location>
</feature>
<evidence type="ECO:0000256" key="1">
    <source>
        <dbReference type="SAM" id="MobiDB-lite"/>
    </source>
</evidence>
<dbReference type="Proteomes" id="UP000185491">
    <property type="component" value="Chromosome"/>
</dbReference>
<dbReference type="NCBIfam" id="TIGR01537">
    <property type="entry name" value="portal_HK97"/>
    <property type="match status" value="1"/>
</dbReference>
<name>A0A1L7D6Y9_9CORY</name>
<protein>
    <submittedName>
        <fullName evidence="2">Phage portal protein</fullName>
    </submittedName>
</protein>
<dbReference type="AlphaFoldDB" id="A0A1L7D6Y9"/>
<dbReference type="EMBL" id="CP009249">
    <property type="protein sequence ID" value="APT93722.1"/>
    <property type="molecule type" value="Genomic_DNA"/>
</dbReference>
<dbReference type="STRING" id="161895.CPHO_07120"/>
<dbReference type="InterPro" id="IPR006427">
    <property type="entry name" value="Portal_HK97"/>
</dbReference>
<evidence type="ECO:0000313" key="3">
    <source>
        <dbReference type="Proteomes" id="UP000185491"/>
    </source>
</evidence>
<keyword evidence="3" id="KW-1185">Reference proteome</keyword>
<organism evidence="2 3">
    <name type="scientific">Corynebacterium phocae</name>
    <dbReference type="NCBI Taxonomy" id="161895"/>
    <lineage>
        <taxon>Bacteria</taxon>
        <taxon>Bacillati</taxon>
        <taxon>Actinomycetota</taxon>
        <taxon>Actinomycetes</taxon>
        <taxon>Mycobacteriales</taxon>
        <taxon>Corynebacteriaceae</taxon>
        <taxon>Corynebacterium</taxon>
    </lineage>
</organism>
<dbReference type="Pfam" id="PF04860">
    <property type="entry name" value="Phage_portal"/>
    <property type="match status" value="1"/>
</dbReference>
<accession>A0A1L7D6Y9</accession>
<sequence>MFDFQIDSMPVEELYKSQPHLRTVTDFIARQVSTVSLHVYKRAPDGGRIRVRNTELSRLMVKSSDSQLMMQLLHRSVMDLCLYDEWIWIVGTHGKGGPVSILPIPPRWVAKRHYSDQWTFSGISIWNSGKNENVFVPASSLIRFHGYNPNSLREGASPIHALKDVLKQNVARAEYQTQLWNRGPRMAGFITRPLDAKWDRADRARFKADLRSQFAAGGSGAGGIALLEDGMKYEGHHLSASDEQVVEQTKLSLETVAQVFHVNPTMVGILDNANYSNVKEFRQSLYGDSLLQIMKGFELSINAYLLPMLKIDPAEYYVEFNMDERLRARFEERASVTSQAVGAPWMSVNEAREQNNLPKIDGGDELARPLNTAFGNDEPPGGAE</sequence>
<evidence type="ECO:0000313" key="2">
    <source>
        <dbReference type="EMBL" id="APT93722.1"/>
    </source>
</evidence>
<dbReference type="InterPro" id="IPR006944">
    <property type="entry name" value="Phage/GTA_portal"/>
</dbReference>
<reference evidence="2 3" key="1">
    <citation type="submission" date="2014-08" db="EMBL/GenBank/DDBJ databases">
        <title>Complete genome sequence of Corynebacterium phocae M408/89/1(T)(=DSM 44612(T)), isolated from the common seal (Phoca vitulina).</title>
        <authorList>
            <person name="Ruckert C."/>
            <person name="Albersmeier A."/>
            <person name="Winkler A."/>
            <person name="Kalinowski J."/>
        </authorList>
    </citation>
    <scope>NUCLEOTIDE SEQUENCE [LARGE SCALE GENOMIC DNA]</scope>
    <source>
        <strain evidence="2 3">M408/89/1</strain>
    </source>
</reference>